<dbReference type="PROSITE" id="PS51257">
    <property type="entry name" value="PROKAR_LIPOPROTEIN"/>
    <property type="match status" value="1"/>
</dbReference>
<feature type="chain" id="PRO_5030709644" description="BIG2 domain-containing protein" evidence="1">
    <location>
        <begin position="26"/>
        <end position="245"/>
    </location>
</feature>
<accession>A0A7X2PAB9</accession>
<dbReference type="RefSeq" id="WP_154424105.1">
    <property type="nucleotide sequence ID" value="NZ_VUNN01000001.1"/>
</dbReference>
<evidence type="ECO:0008006" key="4">
    <source>
        <dbReference type="Google" id="ProtNLM"/>
    </source>
</evidence>
<evidence type="ECO:0000256" key="1">
    <source>
        <dbReference type="SAM" id="SignalP"/>
    </source>
</evidence>
<dbReference type="EMBL" id="VUNN01000001">
    <property type="protein sequence ID" value="MSU05202.1"/>
    <property type="molecule type" value="Genomic_DNA"/>
</dbReference>
<dbReference type="AlphaFoldDB" id="A0A7X2PAB9"/>
<name>A0A7X2PAB9_9SPIO</name>
<sequence>MKKALSIFLCILSLFIIFSCNNDNKAPEVKETPKHELTGKTITISLYSTRNIDFSGPGTLTMTFESDEKTASWTYTTETAAKSGTFSNISVVSENGNLKITSGENLNLTLSKEETGYKTVGEGKVATLAIPADTPTKLLEQNPVTSIDQLKGHTFFGAGSNTAAQIIITETDITFKYYTNYNPEGHSLGTLKAFAECEINQAKLEDNNLVIPSSIYGSDVTTFEIINSSTLRMISAEKIVLNLIK</sequence>
<feature type="signal peptide" evidence="1">
    <location>
        <begin position="1"/>
        <end position="25"/>
    </location>
</feature>
<reference evidence="2 3" key="1">
    <citation type="submission" date="2019-08" db="EMBL/GenBank/DDBJ databases">
        <title>In-depth cultivation of the pig gut microbiome towards novel bacterial diversity and tailored functional studies.</title>
        <authorList>
            <person name="Wylensek D."/>
            <person name="Hitch T.C.A."/>
            <person name="Clavel T."/>
        </authorList>
    </citation>
    <scope>NUCLEOTIDE SEQUENCE [LARGE SCALE GENOMIC DNA]</scope>
    <source>
        <strain evidence="2 3">NM-380-WT-3C1</strain>
    </source>
</reference>
<evidence type="ECO:0000313" key="2">
    <source>
        <dbReference type="EMBL" id="MSU05202.1"/>
    </source>
</evidence>
<gene>
    <name evidence="2" type="ORF">FYJ80_00175</name>
</gene>
<keyword evidence="3" id="KW-1185">Reference proteome</keyword>
<dbReference type="Proteomes" id="UP000460549">
    <property type="component" value="Unassembled WGS sequence"/>
</dbReference>
<evidence type="ECO:0000313" key="3">
    <source>
        <dbReference type="Proteomes" id="UP000460549"/>
    </source>
</evidence>
<protein>
    <recommendedName>
        <fullName evidence="4">BIG2 domain-containing protein</fullName>
    </recommendedName>
</protein>
<comment type="caution">
    <text evidence="2">The sequence shown here is derived from an EMBL/GenBank/DDBJ whole genome shotgun (WGS) entry which is preliminary data.</text>
</comment>
<proteinExistence type="predicted"/>
<organism evidence="2 3">
    <name type="scientific">Bullifex porci</name>
    <dbReference type="NCBI Taxonomy" id="2606638"/>
    <lineage>
        <taxon>Bacteria</taxon>
        <taxon>Pseudomonadati</taxon>
        <taxon>Spirochaetota</taxon>
        <taxon>Spirochaetia</taxon>
        <taxon>Spirochaetales</taxon>
        <taxon>Spirochaetaceae</taxon>
        <taxon>Bullifex</taxon>
    </lineage>
</organism>
<keyword evidence="1" id="KW-0732">Signal</keyword>